<keyword evidence="1" id="KW-0732">Signal</keyword>
<dbReference type="AlphaFoldDB" id="A0A5B8W4N5"/>
<sequence length="141" mass="15741">MNNIRKKVIFKHLLKTIVTIGLLTNITTAFAQTNSTDTSATITADVKNKILAESKDGGRFDFWTPIKGHEYDGQRIQTGASTKDNIYATNREIAVIKWAYALSKSGIKKSDIIGFYEELKGRKIRSDEITLIDFGIKKAAN</sequence>
<proteinExistence type="predicted"/>
<accession>A0A5B8W4N5</accession>
<keyword evidence="3" id="KW-1185">Reference proteome</keyword>
<gene>
    <name evidence="2" type="ORF">FSB76_22095</name>
</gene>
<dbReference type="EMBL" id="CP042437">
    <property type="protein sequence ID" value="QEC78509.1"/>
    <property type="molecule type" value="Genomic_DNA"/>
</dbReference>
<dbReference type="KEGG" id="mgk:FSB76_22095"/>
<evidence type="ECO:0000313" key="3">
    <source>
        <dbReference type="Proteomes" id="UP000321362"/>
    </source>
</evidence>
<evidence type="ECO:0000313" key="2">
    <source>
        <dbReference type="EMBL" id="QEC78509.1"/>
    </source>
</evidence>
<name>A0A5B8W4N5_9SPHI</name>
<feature type="chain" id="PRO_5022806975" evidence="1">
    <location>
        <begin position="32"/>
        <end position="141"/>
    </location>
</feature>
<evidence type="ECO:0000256" key="1">
    <source>
        <dbReference type="SAM" id="SignalP"/>
    </source>
</evidence>
<organism evidence="2 3">
    <name type="scientific">Mucilaginibacter ginsenosidivorax</name>
    <dbReference type="NCBI Taxonomy" id="862126"/>
    <lineage>
        <taxon>Bacteria</taxon>
        <taxon>Pseudomonadati</taxon>
        <taxon>Bacteroidota</taxon>
        <taxon>Sphingobacteriia</taxon>
        <taxon>Sphingobacteriales</taxon>
        <taxon>Sphingobacteriaceae</taxon>
        <taxon>Mucilaginibacter</taxon>
    </lineage>
</organism>
<dbReference type="OrthoDB" id="1242346at2"/>
<dbReference type="Proteomes" id="UP000321362">
    <property type="component" value="Chromosome"/>
</dbReference>
<protein>
    <submittedName>
        <fullName evidence="2">Uncharacterized protein</fullName>
    </submittedName>
</protein>
<reference evidence="2 3" key="1">
    <citation type="journal article" date="2013" name="J. Microbiol.">
        <title>Mucilaginibacter ginsenosidivorax sp. nov., with ginsenoside converting activity isolated from sediment.</title>
        <authorList>
            <person name="Kim J.K."/>
            <person name="Choi T.E."/>
            <person name="Liu Q.M."/>
            <person name="Park H.Y."/>
            <person name="Yi T.H."/>
            <person name="Yoon M.H."/>
            <person name="Kim S.C."/>
            <person name="Im W.T."/>
        </authorList>
    </citation>
    <scope>NUCLEOTIDE SEQUENCE [LARGE SCALE GENOMIC DNA]</scope>
    <source>
        <strain evidence="2 3">KHI28</strain>
    </source>
</reference>
<feature type="signal peptide" evidence="1">
    <location>
        <begin position="1"/>
        <end position="31"/>
    </location>
</feature>
<dbReference type="RefSeq" id="WP_147057214.1">
    <property type="nucleotide sequence ID" value="NZ_CP042437.1"/>
</dbReference>